<dbReference type="Pfam" id="PF13385">
    <property type="entry name" value="Laminin_G_3"/>
    <property type="match status" value="1"/>
</dbReference>
<dbReference type="PROSITE" id="PS51766">
    <property type="entry name" value="DOCKERIN"/>
    <property type="match status" value="1"/>
</dbReference>
<dbReference type="InterPro" id="IPR028994">
    <property type="entry name" value="Integrin_alpha_N"/>
</dbReference>
<dbReference type="Pfam" id="PF13517">
    <property type="entry name" value="FG-GAP_3"/>
    <property type="match status" value="3"/>
</dbReference>
<dbReference type="PANTHER" id="PTHR46580">
    <property type="entry name" value="SENSOR KINASE-RELATED"/>
    <property type="match status" value="1"/>
</dbReference>
<accession>A0A1M6YPI0</accession>
<dbReference type="Proteomes" id="UP000183994">
    <property type="component" value="Unassembled WGS sequence"/>
</dbReference>
<dbReference type="STRING" id="1121393.SAMN02745216_04800"/>
<evidence type="ECO:0000313" key="6">
    <source>
        <dbReference type="Proteomes" id="UP000183994"/>
    </source>
</evidence>
<feature type="signal peptide" evidence="3">
    <location>
        <begin position="1"/>
        <end position="23"/>
    </location>
</feature>
<dbReference type="SUPFAM" id="SSF63446">
    <property type="entry name" value="Type I dockerin domain"/>
    <property type="match status" value="1"/>
</dbReference>
<dbReference type="Gene3D" id="1.10.1330.10">
    <property type="entry name" value="Dockerin domain"/>
    <property type="match status" value="1"/>
</dbReference>
<feature type="domain" description="Dockerin" evidence="4">
    <location>
        <begin position="660"/>
        <end position="721"/>
    </location>
</feature>
<sequence length="721" mass="77277">MFRAWRFPLAAAFLILFSQTAFAAFSPPDQDYALRFSGYQIARAPLVSELDLGDEFTMEVWVYLEGCQDYTVVMGKPHTDRGTDPWMSYVIGLTGNRHFEFIQTTGSAGTYRSVPAPDPAPLNEWVHAAAVLSDGTMKLYVNGQMVNSMPSPGTPNVNLIPFSLGAGASLAGTIAAGGFSGALCQARVWDKGLTAQEIQTHASQALAGNEDGLIVCWSLDDGQGGTARSVGNASADLTLGDSGFANAPEWVTMEFLEILSDPAFVGNDFELTTLTPFTSPQDAIPIDFDGDGDLDLIVTALKWNSTDSIPLVVMENKGQGVLEAVADEWAGGIAFTHPRAWAKADFNKDNRMDFVIGDHGYDAHPFPGGVSKIILQTGSGTLAEESAARFPATAAFTHDIAAGDINGDAFPDVFLCNIAGQNNVGPRFCMNSESGVFTEDTTRLPAEVTNLTKRAPGCALVDVDKDGDLDLVLGGHQDDGYTRDALLLNNGSGYFSYAAANAMPARPLGVDNNTISVCPADFNNDGWPDLLMASTDNYQTPILYLLLNNQDGTFRDASDGLPQDWPTSPNYGDCWVRWTLPADFNSDGRLDFLAVGQNSCPTKMYLNKGGAEFRDASNLVPLGTSPGVCAVGDFTGDGRPDIAVIRADRSASLYENTRDLFNIQGDVNRDGEKNMADLILSLKVMTGNTAGENGYKWADVSEDGRLGLSETVYLMRLLAGE</sequence>
<gene>
    <name evidence="5" type="ORF">SAMN02745216_04800</name>
</gene>
<dbReference type="RefSeq" id="WP_073478784.1">
    <property type="nucleotide sequence ID" value="NZ_FQZU01000052.1"/>
</dbReference>
<name>A0A1M6YPI0_9BACT</name>
<dbReference type="Gene3D" id="2.60.120.200">
    <property type="match status" value="1"/>
</dbReference>
<reference evidence="6" key="1">
    <citation type="submission" date="2016-11" db="EMBL/GenBank/DDBJ databases">
        <authorList>
            <person name="Varghese N."/>
            <person name="Submissions S."/>
        </authorList>
    </citation>
    <scope>NUCLEOTIDE SEQUENCE [LARGE SCALE GENOMIC DNA]</scope>
    <source>
        <strain evidence="6">DSM 16219</strain>
    </source>
</reference>
<dbReference type="OrthoDB" id="5287961at2"/>
<evidence type="ECO:0000259" key="4">
    <source>
        <dbReference type="PROSITE" id="PS51766"/>
    </source>
</evidence>
<keyword evidence="6" id="KW-1185">Reference proteome</keyword>
<evidence type="ECO:0000256" key="3">
    <source>
        <dbReference type="SAM" id="SignalP"/>
    </source>
</evidence>
<dbReference type="InterPro" id="IPR036439">
    <property type="entry name" value="Dockerin_dom_sf"/>
</dbReference>
<dbReference type="GO" id="GO:0000272">
    <property type="term" value="P:polysaccharide catabolic process"/>
    <property type="evidence" value="ECO:0007669"/>
    <property type="project" value="InterPro"/>
</dbReference>
<dbReference type="Gene3D" id="2.130.10.130">
    <property type="entry name" value="Integrin alpha, N-terminal"/>
    <property type="match status" value="2"/>
</dbReference>
<dbReference type="SUPFAM" id="SSF49899">
    <property type="entry name" value="Concanavalin A-like lectins/glucanases"/>
    <property type="match status" value="1"/>
</dbReference>
<dbReference type="SUPFAM" id="SSF69318">
    <property type="entry name" value="Integrin alpha N-terminal domain"/>
    <property type="match status" value="1"/>
</dbReference>
<dbReference type="InterPro" id="IPR013517">
    <property type="entry name" value="FG-GAP"/>
</dbReference>
<evidence type="ECO:0000256" key="1">
    <source>
        <dbReference type="ARBA" id="ARBA00022729"/>
    </source>
</evidence>
<evidence type="ECO:0000313" key="5">
    <source>
        <dbReference type="EMBL" id="SHL20005.1"/>
    </source>
</evidence>
<dbReference type="InterPro" id="IPR013320">
    <property type="entry name" value="ConA-like_dom_sf"/>
</dbReference>
<keyword evidence="1 3" id="KW-0732">Signal</keyword>
<evidence type="ECO:0000256" key="2">
    <source>
        <dbReference type="ARBA" id="ARBA00023157"/>
    </source>
</evidence>
<dbReference type="EMBL" id="FQZU01000052">
    <property type="protein sequence ID" value="SHL20005.1"/>
    <property type="molecule type" value="Genomic_DNA"/>
</dbReference>
<dbReference type="InterPro" id="IPR016134">
    <property type="entry name" value="Dockerin_dom"/>
</dbReference>
<protein>
    <submittedName>
        <fullName evidence="5">Repeat domain-containing protein</fullName>
    </submittedName>
</protein>
<feature type="chain" id="PRO_5013200938" evidence="3">
    <location>
        <begin position="24"/>
        <end position="721"/>
    </location>
</feature>
<organism evidence="5 6">
    <name type="scientific">Desulfatibacillum alkenivorans DSM 16219</name>
    <dbReference type="NCBI Taxonomy" id="1121393"/>
    <lineage>
        <taxon>Bacteria</taxon>
        <taxon>Pseudomonadati</taxon>
        <taxon>Thermodesulfobacteriota</taxon>
        <taxon>Desulfobacteria</taxon>
        <taxon>Desulfobacterales</taxon>
        <taxon>Desulfatibacillaceae</taxon>
        <taxon>Desulfatibacillum</taxon>
    </lineage>
</organism>
<dbReference type="InterPro" id="IPR006558">
    <property type="entry name" value="LamG-like"/>
</dbReference>
<dbReference type="PANTHER" id="PTHR46580:SF4">
    <property type="entry name" value="ATP_GTP-BINDING PROTEIN"/>
    <property type="match status" value="1"/>
</dbReference>
<dbReference type="AlphaFoldDB" id="A0A1M6YPI0"/>
<dbReference type="SMART" id="SM00560">
    <property type="entry name" value="LamGL"/>
    <property type="match status" value="1"/>
</dbReference>
<proteinExistence type="predicted"/>
<keyword evidence="2" id="KW-1015">Disulfide bond</keyword>